<keyword evidence="2" id="KW-0732">Signal</keyword>
<dbReference type="Gene3D" id="1.10.287.580">
    <property type="entry name" value="Helix hairpin bin"/>
    <property type="match status" value="1"/>
</dbReference>
<evidence type="ECO:0000313" key="3">
    <source>
        <dbReference type="EMBL" id="CAD7235216.1"/>
    </source>
</evidence>
<feature type="compositionally biased region" description="Basic and acidic residues" evidence="1">
    <location>
        <begin position="40"/>
        <end position="56"/>
    </location>
</feature>
<protein>
    <submittedName>
        <fullName evidence="3">Uncharacterized protein</fullName>
    </submittedName>
</protein>
<dbReference type="SUPFAM" id="SSF56574">
    <property type="entry name" value="Serpins"/>
    <property type="match status" value="1"/>
</dbReference>
<organism evidence="3">
    <name type="scientific">Cyprideis torosa</name>
    <dbReference type="NCBI Taxonomy" id="163714"/>
    <lineage>
        <taxon>Eukaryota</taxon>
        <taxon>Metazoa</taxon>
        <taxon>Ecdysozoa</taxon>
        <taxon>Arthropoda</taxon>
        <taxon>Crustacea</taxon>
        <taxon>Oligostraca</taxon>
        <taxon>Ostracoda</taxon>
        <taxon>Podocopa</taxon>
        <taxon>Podocopida</taxon>
        <taxon>Cytherocopina</taxon>
        <taxon>Cytheroidea</taxon>
        <taxon>Cytherideidae</taxon>
        <taxon>Cyprideis</taxon>
    </lineage>
</organism>
<feature type="region of interest" description="Disordered" evidence="1">
    <location>
        <begin position="40"/>
        <end position="84"/>
    </location>
</feature>
<evidence type="ECO:0000256" key="1">
    <source>
        <dbReference type="SAM" id="MobiDB-lite"/>
    </source>
</evidence>
<reference evidence="3" key="1">
    <citation type="submission" date="2020-11" db="EMBL/GenBank/DDBJ databases">
        <authorList>
            <person name="Tran Van P."/>
        </authorList>
    </citation>
    <scope>NUCLEOTIDE SEQUENCE</scope>
</reference>
<name>A0A7R8WNP5_9CRUS</name>
<gene>
    <name evidence="3" type="ORF">CTOB1V02_LOCUS13032</name>
</gene>
<evidence type="ECO:0000256" key="2">
    <source>
        <dbReference type="SAM" id="SignalP"/>
    </source>
</evidence>
<dbReference type="AlphaFoldDB" id="A0A7R8WNP5"/>
<dbReference type="EMBL" id="OB671765">
    <property type="protein sequence ID" value="CAD7235216.1"/>
    <property type="molecule type" value="Genomic_DNA"/>
</dbReference>
<feature type="compositionally biased region" description="Polar residues" evidence="1">
    <location>
        <begin position="57"/>
        <end position="66"/>
    </location>
</feature>
<feature type="signal peptide" evidence="2">
    <location>
        <begin position="1"/>
        <end position="30"/>
    </location>
</feature>
<proteinExistence type="predicted"/>
<sequence>MCWTMSCSMVRPIIVSVILVHAMMTPSVVGQTAIRNKPYADRYKRNVDSTENRDSSVSRGNTSQGPSPLPLSIDSRQSPSRTEYSEDTLPWTLYNAIGSFDRNANVFFSPASIKLVLGLVYQG</sequence>
<accession>A0A7R8WNP5</accession>
<dbReference type="InterPro" id="IPR036186">
    <property type="entry name" value="Serpin_sf"/>
</dbReference>
<feature type="non-terminal residue" evidence="3">
    <location>
        <position position="123"/>
    </location>
</feature>
<feature type="chain" id="PRO_5043859751" evidence="2">
    <location>
        <begin position="31"/>
        <end position="123"/>
    </location>
</feature>